<proteinExistence type="predicted"/>
<reference evidence="1 2" key="1">
    <citation type="submission" date="2020-08" db="EMBL/GenBank/DDBJ databases">
        <title>Cohnella phylogeny.</title>
        <authorList>
            <person name="Dunlap C."/>
        </authorList>
    </citation>
    <scope>NUCLEOTIDE SEQUENCE [LARGE SCALE GENOMIC DNA]</scope>
    <source>
        <strain evidence="1 2">CBP 2801</strain>
    </source>
</reference>
<comment type="caution">
    <text evidence="1">The sequence shown here is derived from an EMBL/GenBank/DDBJ whole genome shotgun (WGS) entry which is preliminary data.</text>
</comment>
<gene>
    <name evidence="1" type="ORF">H7C18_01400</name>
</gene>
<accession>A0A7X0SGH8</accession>
<name>A0A7X0SGH8_9BACL</name>
<dbReference type="AlphaFoldDB" id="A0A7X0SGH8"/>
<dbReference type="EMBL" id="JACJVO010000002">
    <property type="protein sequence ID" value="MBB6729552.1"/>
    <property type="molecule type" value="Genomic_DNA"/>
</dbReference>
<dbReference type="RefSeq" id="WP_185127230.1">
    <property type="nucleotide sequence ID" value="NZ_JACJVO010000002.1"/>
</dbReference>
<sequence>MTYVSTNVDFRFDSSWPLTVSLASRPSSGLLVHRYPVDLSTTAICVLSGRTYSSYFPLSAASA</sequence>
<organism evidence="1 2">
    <name type="scientific">Cohnella zeiphila</name>
    <dbReference type="NCBI Taxonomy" id="2761120"/>
    <lineage>
        <taxon>Bacteria</taxon>
        <taxon>Bacillati</taxon>
        <taxon>Bacillota</taxon>
        <taxon>Bacilli</taxon>
        <taxon>Bacillales</taxon>
        <taxon>Paenibacillaceae</taxon>
        <taxon>Cohnella</taxon>
    </lineage>
</organism>
<evidence type="ECO:0000313" key="1">
    <source>
        <dbReference type="EMBL" id="MBB6729552.1"/>
    </source>
</evidence>
<protein>
    <submittedName>
        <fullName evidence="1">Uncharacterized protein</fullName>
    </submittedName>
</protein>
<dbReference type="Proteomes" id="UP000564644">
    <property type="component" value="Unassembled WGS sequence"/>
</dbReference>
<evidence type="ECO:0000313" key="2">
    <source>
        <dbReference type="Proteomes" id="UP000564644"/>
    </source>
</evidence>
<keyword evidence="2" id="KW-1185">Reference proteome</keyword>